<feature type="domain" description="Hydantoinase B/oxoprolinase" evidence="2">
    <location>
        <begin position="135"/>
        <end position="296"/>
    </location>
</feature>
<dbReference type="GO" id="GO:0017168">
    <property type="term" value="F:5-oxoprolinase (ATP-hydrolyzing) activity"/>
    <property type="evidence" value="ECO:0007669"/>
    <property type="project" value="TreeGrafter"/>
</dbReference>
<evidence type="ECO:0000259" key="2">
    <source>
        <dbReference type="Pfam" id="PF02538"/>
    </source>
</evidence>
<organism evidence="3 4">
    <name type="scientific">Beauveria brongniartii RCEF 3172</name>
    <dbReference type="NCBI Taxonomy" id="1081107"/>
    <lineage>
        <taxon>Eukaryota</taxon>
        <taxon>Fungi</taxon>
        <taxon>Dikarya</taxon>
        <taxon>Ascomycota</taxon>
        <taxon>Pezizomycotina</taxon>
        <taxon>Sordariomycetes</taxon>
        <taxon>Hypocreomycetidae</taxon>
        <taxon>Hypocreales</taxon>
        <taxon>Cordycipitaceae</taxon>
        <taxon>Beauveria</taxon>
        <taxon>Beauveria brongniartii</taxon>
    </lineage>
</organism>
<proteinExistence type="predicted"/>
<dbReference type="EMBL" id="AZHA01000020">
    <property type="protein sequence ID" value="OAA40201.1"/>
    <property type="molecule type" value="Genomic_DNA"/>
</dbReference>
<dbReference type="Proteomes" id="UP000076863">
    <property type="component" value="Unassembled WGS sequence"/>
</dbReference>
<dbReference type="GO" id="GO:0006749">
    <property type="term" value="P:glutathione metabolic process"/>
    <property type="evidence" value="ECO:0007669"/>
    <property type="project" value="TreeGrafter"/>
</dbReference>
<dbReference type="InterPro" id="IPR045079">
    <property type="entry name" value="Oxoprolinase-like"/>
</dbReference>
<comment type="caution">
    <text evidence="3">The sequence shown here is derived from an EMBL/GenBank/DDBJ whole genome shotgun (WGS) entry which is preliminary data.</text>
</comment>
<keyword evidence="4" id="KW-1185">Reference proteome</keyword>
<accession>A0A167BMF0</accession>
<gene>
    <name evidence="3" type="ORF">BBO_06259</name>
</gene>
<dbReference type="Pfam" id="PF02538">
    <property type="entry name" value="Hydantoinase_B"/>
    <property type="match status" value="2"/>
</dbReference>
<evidence type="ECO:0000256" key="1">
    <source>
        <dbReference type="SAM" id="MobiDB-lite"/>
    </source>
</evidence>
<evidence type="ECO:0000313" key="3">
    <source>
        <dbReference type="EMBL" id="OAA40201.1"/>
    </source>
</evidence>
<feature type="compositionally biased region" description="Polar residues" evidence="1">
    <location>
        <begin position="321"/>
        <end position="341"/>
    </location>
</feature>
<reference evidence="3 4" key="1">
    <citation type="journal article" date="2016" name="Genome Biol. Evol.">
        <title>Divergent and convergent evolution of fungal pathogenicity.</title>
        <authorList>
            <person name="Shang Y."/>
            <person name="Xiao G."/>
            <person name="Zheng P."/>
            <person name="Cen K."/>
            <person name="Zhan S."/>
            <person name="Wang C."/>
        </authorList>
    </citation>
    <scope>NUCLEOTIDE SEQUENCE [LARGE SCALE GENOMIC DNA]</scope>
    <source>
        <strain evidence="3 4">RCEF 3172</strain>
    </source>
</reference>
<name>A0A167BMF0_9HYPO</name>
<dbReference type="OrthoDB" id="3643at2759"/>
<dbReference type="PANTHER" id="PTHR11365">
    <property type="entry name" value="5-OXOPROLINASE RELATED"/>
    <property type="match status" value="1"/>
</dbReference>
<dbReference type="InterPro" id="IPR003692">
    <property type="entry name" value="Hydantoinase_B"/>
</dbReference>
<feature type="region of interest" description="Disordered" evidence="1">
    <location>
        <begin position="308"/>
        <end position="341"/>
    </location>
</feature>
<sequence>MKTFRSLHLREFGFATNRDIVVESIGVRGTGSAVTTVEEVSAFEGLAARGQVLTISPKETKQVYINGLGKETGIFRLGDLPKGVKINGPALVIDSTQTIFVSPNFHANILTSHIPLEKIASTSLALAAGSSTTMDRILLFVFTHRLLHGHRRADGHPLQRTSISTSIKERIDFSCAIFSPEGALVANAPHIPIHLGSMQFAIQAQHRHWTGKLQPGDILLTDHPQCGSTQLPDLTAITPVFIGGVIAFYVTSRGHHTDMGGRGIISMAPESKELWEEGLNVPTMKIVSAGEFLESEFVPPWTRRTAFQLQPDPPYHRQHLRPQSSDGSEPTGHHSSPQASNTEVAVRSFFKQLAASHPEPFEPVDYLDDGTAMKVRISIDPEYGSAVCDFSGSGPQRWGNYNCPISICHSAIIYIIRCLFDVEIPLNEGCLKPVGIKVPEGSVLNPKPKVAICGSTLASQRVIDVILRAFGRHAASQGCANSFEWGTGGKDSLAGEIVKGWNYGEGSWCQRRLSWRTCHSRKISVFGFSTVSLGSNYLLSYGMRRESGGVGKWRGGDGITREIQARILLKLSILSGRRVYQPYGMAGGGPRKAGANYAFVYDDGGILLKVNLGGKAVMNLKEGEYIQINTPGGGAYGGVE</sequence>
<dbReference type="AlphaFoldDB" id="A0A167BMF0"/>
<protein>
    <submittedName>
        <fullName evidence="3">5-oxoprolinase (ATP-hydrolysing)</fullName>
    </submittedName>
</protein>
<evidence type="ECO:0000313" key="4">
    <source>
        <dbReference type="Proteomes" id="UP000076863"/>
    </source>
</evidence>
<dbReference type="PANTHER" id="PTHR11365:SF2">
    <property type="entry name" value="5-OXOPROLINASE"/>
    <property type="match status" value="1"/>
</dbReference>
<feature type="domain" description="Hydantoinase B/oxoprolinase" evidence="2">
    <location>
        <begin position="340"/>
        <end position="637"/>
    </location>
</feature>
<dbReference type="GO" id="GO:0005829">
    <property type="term" value="C:cytosol"/>
    <property type="evidence" value="ECO:0007669"/>
    <property type="project" value="TreeGrafter"/>
</dbReference>